<dbReference type="Proteomes" id="UP000005239">
    <property type="component" value="Unassembled WGS sequence"/>
</dbReference>
<evidence type="ECO:0000313" key="6">
    <source>
        <dbReference type="EnsemblMetazoa" id="PPA23068.1"/>
    </source>
</evidence>
<dbReference type="AlphaFoldDB" id="A0A2A6BNH3"/>
<dbReference type="GO" id="GO:0033013">
    <property type="term" value="P:tetrapyrrole metabolic process"/>
    <property type="evidence" value="ECO:0007669"/>
    <property type="project" value="UniProtKB-ARBA"/>
</dbReference>
<sequence length="192" mass="21225">MPYQMYQTDHSSDIFGIPSTMPHWSTEDTKYALLSTLIPGGTALAGAAIYMTDKTSVDWWEKLRKPKWITPGIVKVSSVVDVLSVAPVGYASYLCYKNGGGFDYNDTRLALALYGANIAFVASCIPLVKKKNLSCLSRNMVLVHGTAVAAAVAFFKIHKPAGYWMVPYALWTGFYLFMVHAIKKENDPVKDI</sequence>
<evidence type="ECO:0000256" key="2">
    <source>
        <dbReference type="ARBA" id="ARBA00007524"/>
    </source>
</evidence>
<dbReference type="GO" id="GO:0005741">
    <property type="term" value="C:mitochondrial outer membrane"/>
    <property type="evidence" value="ECO:0000318"/>
    <property type="project" value="GO_Central"/>
</dbReference>
<comment type="similarity">
    <text evidence="2">Belongs to the TspO/BZRP family.</text>
</comment>
<evidence type="ECO:0000256" key="1">
    <source>
        <dbReference type="ARBA" id="ARBA00004141"/>
    </source>
</evidence>
<dbReference type="InterPro" id="IPR004307">
    <property type="entry name" value="TspO_MBR"/>
</dbReference>
<evidence type="ECO:0000256" key="5">
    <source>
        <dbReference type="ARBA" id="ARBA00023136"/>
    </source>
</evidence>
<name>A0A2A6BNH3_PRIPA</name>
<dbReference type="Pfam" id="PF03073">
    <property type="entry name" value="TspO_MBR"/>
    <property type="match status" value="1"/>
</dbReference>
<accession>A0A2A6BNH3</accession>
<dbReference type="PANTHER" id="PTHR10057:SF0">
    <property type="entry name" value="TRANSLOCATOR PROTEIN"/>
    <property type="match status" value="1"/>
</dbReference>
<evidence type="ECO:0000256" key="4">
    <source>
        <dbReference type="ARBA" id="ARBA00022989"/>
    </source>
</evidence>
<reference evidence="7" key="1">
    <citation type="journal article" date="2008" name="Nat. Genet.">
        <title>The Pristionchus pacificus genome provides a unique perspective on nematode lifestyle and parasitism.</title>
        <authorList>
            <person name="Dieterich C."/>
            <person name="Clifton S.W."/>
            <person name="Schuster L.N."/>
            <person name="Chinwalla A."/>
            <person name="Delehaunty K."/>
            <person name="Dinkelacker I."/>
            <person name="Fulton L."/>
            <person name="Fulton R."/>
            <person name="Godfrey J."/>
            <person name="Minx P."/>
            <person name="Mitreva M."/>
            <person name="Roeseler W."/>
            <person name="Tian H."/>
            <person name="Witte H."/>
            <person name="Yang S.P."/>
            <person name="Wilson R.K."/>
            <person name="Sommer R.J."/>
        </authorList>
    </citation>
    <scope>NUCLEOTIDE SEQUENCE [LARGE SCALE GENOMIC DNA]</scope>
    <source>
        <strain evidence="7">PS312</strain>
    </source>
</reference>
<keyword evidence="7" id="KW-1185">Reference proteome</keyword>
<evidence type="ECO:0000313" key="7">
    <source>
        <dbReference type="Proteomes" id="UP000005239"/>
    </source>
</evidence>
<organism evidence="6 7">
    <name type="scientific">Pristionchus pacificus</name>
    <name type="common">Parasitic nematode worm</name>
    <dbReference type="NCBI Taxonomy" id="54126"/>
    <lineage>
        <taxon>Eukaryota</taxon>
        <taxon>Metazoa</taxon>
        <taxon>Ecdysozoa</taxon>
        <taxon>Nematoda</taxon>
        <taxon>Chromadorea</taxon>
        <taxon>Rhabditida</taxon>
        <taxon>Rhabditina</taxon>
        <taxon>Diplogasteromorpha</taxon>
        <taxon>Diplogasteroidea</taxon>
        <taxon>Neodiplogasteridae</taxon>
        <taxon>Pristionchus</taxon>
    </lineage>
</organism>
<dbReference type="Gene3D" id="1.20.1260.100">
    <property type="entry name" value="TspO/MBR protein"/>
    <property type="match status" value="1"/>
</dbReference>
<keyword evidence="3" id="KW-0812">Transmembrane</keyword>
<dbReference type="PANTHER" id="PTHR10057">
    <property type="entry name" value="PERIPHERAL-TYPE BENZODIAZEPINE RECEPTOR"/>
    <property type="match status" value="1"/>
</dbReference>
<comment type="subcellular location">
    <subcellularLocation>
        <location evidence="1">Membrane</location>
        <topology evidence="1">Multi-pass membrane protein</topology>
    </subcellularLocation>
</comment>
<evidence type="ECO:0000256" key="3">
    <source>
        <dbReference type="ARBA" id="ARBA00022692"/>
    </source>
</evidence>
<dbReference type="EnsemblMetazoa" id="PPA23068.1">
    <property type="protein sequence ID" value="PPA23068.1"/>
    <property type="gene ID" value="WBGene00112622"/>
</dbReference>
<keyword evidence="5" id="KW-0472">Membrane</keyword>
<protein>
    <submittedName>
        <fullName evidence="6">Uncharacterized protein</fullName>
    </submittedName>
</protein>
<accession>A0A8R1YHJ5</accession>
<dbReference type="InterPro" id="IPR038330">
    <property type="entry name" value="TspO/MBR-related_sf"/>
</dbReference>
<dbReference type="CDD" id="cd15904">
    <property type="entry name" value="TSPO_MBR"/>
    <property type="match status" value="1"/>
</dbReference>
<reference evidence="6" key="2">
    <citation type="submission" date="2022-06" db="UniProtKB">
        <authorList>
            <consortium name="EnsemblMetazoa"/>
        </authorList>
    </citation>
    <scope>IDENTIFICATION</scope>
    <source>
        <strain evidence="6">PS312</strain>
    </source>
</reference>
<gene>
    <name evidence="6" type="primary">WBGene00112622</name>
</gene>
<proteinExistence type="inferred from homology"/>
<keyword evidence="4" id="KW-1133">Transmembrane helix</keyword>
<dbReference type="FunFam" id="1.20.1260.100:FF:000003">
    <property type="entry name" value="Protein CBG24492"/>
    <property type="match status" value="1"/>
</dbReference>
<dbReference type="OrthoDB" id="8841220at2759"/>